<dbReference type="InterPro" id="IPR033246">
    <property type="entry name" value="BIN4"/>
</dbReference>
<dbReference type="GO" id="GO:0051276">
    <property type="term" value="P:chromosome organization"/>
    <property type="evidence" value="ECO:0007669"/>
    <property type="project" value="TreeGrafter"/>
</dbReference>
<evidence type="ECO:0000313" key="1">
    <source>
        <dbReference type="EMBL" id="MCI42468.1"/>
    </source>
</evidence>
<protein>
    <submittedName>
        <fullName evidence="1">DNA-binding protein BIN4-like</fullName>
    </submittedName>
</protein>
<dbReference type="GO" id="GO:0005634">
    <property type="term" value="C:nucleus"/>
    <property type="evidence" value="ECO:0007669"/>
    <property type="project" value="TreeGrafter"/>
</dbReference>
<evidence type="ECO:0000313" key="2">
    <source>
        <dbReference type="Proteomes" id="UP000265520"/>
    </source>
</evidence>
<dbReference type="PANTHER" id="PTHR34810:SF1">
    <property type="entry name" value="DNA-BINDING PROTEIN BIN4"/>
    <property type="match status" value="1"/>
</dbReference>
<dbReference type="AlphaFoldDB" id="A0A392S0S9"/>
<proteinExistence type="predicted"/>
<accession>A0A392S0S9</accession>
<dbReference type="Proteomes" id="UP000265520">
    <property type="component" value="Unassembled WGS sequence"/>
</dbReference>
<feature type="non-terminal residue" evidence="1">
    <location>
        <position position="48"/>
    </location>
</feature>
<name>A0A392S0S9_9FABA</name>
<organism evidence="1 2">
    <name type="scientific">Trifolium medium</name>
    <dbReference type="NCBI Taxonomy" id="97028"/>
    <lineage>
        <taxon>Eukaryota</taxon>
        <taxon>Viridiplantae</taxon>
        <taxon>Streptophyta</taxon>
        <taxon>Embryophyta</taxon>
        <taxon>Tracheophyta</taxon>
        <taxon>Spermatophyta</taxon>
        <taxon>Magnoliopsida</taxon>
        <taxon>eudicotyledons</taxon>
        <taxon>Gunneridae</taxon>
        <taxon>Pentapetalae</taxon>
        <taxon>rosids</taxon>
        <taxon>fabids</taxon>
        <taxon>Fabales</taxon>
        <taxon>Fabaceae</taxon>
        <taxon>Papilionoideae</taxon>
        <taxon>50 kb inversion clade</taxon>
        <taxon>NPAAA clade</taxon>
        <taxon>Hologalegina</taxon>
        <taxon>IRL clade</taxon>
        <taxon>Trifolieae</taxon>
        <taxon>Trifolium</taxon>
    </lineage>
</organism>
<keyword evidence="2" id="KW-1185">Reference proteome</keyword>
<keyword evidence="1" id="KW-0238">DNA-binding</keyword>
<reference evidence="1 2" key="1">
    <citation type="journal article" date="2018" name="Front. Plant Sci.">
        <title>Red Clover (Trifolium pratense) and Zigzag Clover (T. medium) - A Picture of Genomic Similarities and Differences.</title>
        <authorList>
            <person name="Dluhosova J."/>
            <person name="Istvanek J."/>
            <person name="Nedelnik J."/>
            <person name="Repkova J."/>
        </authorList>
    </citation>
    <scope>NUCLEOTIDE SEQUENCE [LARGE SCALE GENOMIC DNA]</scope>
    <source>
        <strain evidence="2">cv. 10/8</strain>
        <tissue evidence="1">Leaf</tissue>
    </source>
</reference>
<dbReference type="PANTHER" id="PTHR34810">
    <property type="entry name" value="DNA-BINDING PROTEIN BIN4"/>
    <property type="match status" value="1"/>
</dbReference>
<dbReference type="GO" id="GO:0009330">
    <property type="term" value="C:DNA topoisomerase type II (double strand cut, ATP-hydrolyzing) complex"/>
    <property type="evidence" value="ECO:0007669"/>
    <property type="project" value="InterPro"/>
</dbReference>
<dbReference type="GO" id="GO:0042023">
    <property type="term" value="P:DNA endoreduplication"/>
    <property type="evidence" value="ECO:0007669"/>
    <property type="project" value="InterPro"/>
</dbReference>
<dbReference type="GO" id="GO:0003690">
    <property type="term" value="F:double-stranded DNA binding"/>
    <property type="evidence" value="ECO:0007669"/>
    <property type="project" value="InterPro"/>
</dbReference>
<dbReference type="EMBL" id="LXQA010304900">
    <property type="protein sequence ID" value="MCI42468.1"/>
    <property type="molecule type" value="Genomic_DNA"/>
</dbReference>
<sequence>MTKCYSVLQALIECQGDSIDLSGDMGAVGRIIVSDSPSGDQEMCLDLK</sequence>
<comment type="caution">
    <text evidence="1">The sequence shown here is derived from an EMBL/GenBank/DDBJ whole genome shotgun (WGS) entry which is preliminary data.</text>
</comment>